<gene>
    <name evidence="2" type="ORF">GCG54_00013026</name>
</gene>
<sequence>MVEAVGAVSGAATLFNTAVTCFDYVYVARHSWPRLQSLFLQLDNAQLRLTRWGEAAGLSDANIVDDESIRFTGSFMLNEEEERRAVAIFTVICSRFDECQKACLGFRGGRREDDPKVKEVETPLSGAPWLPMNKYLHDTMRKISEGRKNKISPLRKVKFAIYDEKHLRDLLKDINDHIDTLYQIFPLSDDAETLEKQDRQTKYEMSQLLSVLESLGNAIKGRDKNDMRMTFNNDQAMVVVQGQMNGGVADQKNEIHNK</sequence>
<evidence type="ECO:0000313" key="2">
    <source>
        <dbReference type="EMBL" id="KAF3808388.1"/>
    </source>
</evidence>
<comment type="caution">
    <text evidence="2">The sequence shown here is derived from an EMBL/GenBank/DDBJ whole genome shotgun (WGS) entry which is preliminary data.</text>
</comment>
<dbReference type="EMBL" id="WVTB01000021">
    <property type="protein sequence ID" value="KAF3808388.1"/>
    <property type="molecule type" value="Genomic_DNA"/>
</dbReference>
<evidence type="ECO:0000259" key="1">
    <source>
        <dbReference type="Pfam" id="PF14479"/>
    </source>
</evidence>
<name>A0A8H4CQV6_COLGL</name>
<keyword evidence="3" id="KW-1185">Reference proteome</keyword>
<dbReference type="PANTHER" id="PTHR37542:SF3">
    <property type="entry name" value="PRION-INHIBITION AND PROPAGATION HELO DOMAIN-CONTAINING PROTEIN"/>
    <property type="match status" value="1"/>
</dbReference>
<reference evidence="2" key="1">
    <citation type="journal article" date="2020" name="Phytopathology">
        <title>Genome sequence and comparative analysis of Colletotrichum gloeosporioides isolated from Liriodendron leaves.</title>
        <authorList>
            <person name="Fu F.F."/>
            <person name="Hao Z."/>
            <person name="Wang P."/>
            <person name="Lu Y."/>
            <person name="Xue L.J."/>
            <person name="Wei G."/>
            <person name="Tian Y."/>
            <person name="Baishi H."/>
            <person name="Xu H."/>
            <person name="Shi J."/>
            <person name="Cheng T."/>
            <person name="Wang G."/>
            <person name="Yi Y."/>
            <person name="Chen J."/>
        </authorList>
    </citation>
    <scope>NUCLEOTIDE SEQUENCE</scope>
    <source>
        <strain evidence="2">Lc1</strain>
    </source>
</reference>
<proteinExistence type="predicted"/>
<organism evidence="2 3">
    <name type="scientific">Colletotrichum gloeosporioides</name>
    <name type="common">Anthracnose fungus</name>
    <name type="synonym">Glomerella cingulata</name>
    <dbReference type="NCBI Taxonomy" id="474922"/>
    <lineage>
        <taxon>Eukaryota</taxon>
        <taxon>Fungi</taxon>
        <taxon>Dikarya</taxon>
        <taxon>Ascomycota</taxon>
        <taxon>Pezizomycotina</taxon>
        <taxon>Sordariomycetes</taxon>
        <taxon>Hypocreomycetidae</taxon>
        <taxon>Glomerellales</taxon>
        <taxon>Glomerellaceae</taxon>
        <taxon>Colletotrichum</taxon>
        <taxon>Colletotrichum gloeosporioides species complex</taxon>
    </lineage>
</organism>
<dbReference type="RefSeq" id="XP_045267547.1">
    <property type="nucleotide sequence ID" value="XM_045412889.1"/>
</dbReference>
<dbReference type="Gene3D" id="1.20.120.1020">
    <property type="entry name" value="Prion-inhibition and propagation, HeLo domain"/>
    <property type="match status" value="1"/>
</dbReference>
<accession>A0A8H4CQV6</accession>
<dbReference type="PANTHER" id="PTHR37542">
    <property type="entry name" value="HELO DOMAIN-CONTAINING PROTEIN-RELATED"/>
    <property type="match status" value="1"/>
</dbReference>
<dbReference type="Pfam" id="PF14479">
    <property type="entry name" value="HeLo"/>
    <property type="match status" value="1"/>
</dbReference>
<dbReference type="InterPro" id="IPR038305">
    <property type="entry name" value="HeLo_sf"/>
</dbReference>
<dbReference type="AlphaFoldDB" id="A0A8H4CQV6"/>
<dbReference type="Proteomes" id="UP000613401">
    <property type="component" value="Unassembled WGS sequence"/>
</dbReference>
<dbReference type="GeneID" id="69020143"/>
<dbReference type="InterPro" id="IPR029498">
    <property type="entry name" value="HeLo_dom"/>
</dbReference>
<protein>
    <recommendedName>
        <fullName evidence="1">Prion-inhibition and propagation HeLo domain-containing protein</fullName>
    </recommendedName>
</protein>
<reference evidence="2" key="2">
    <citation type="submission" date="2020-03" db="EMBL/GenBank/DDBJ databases">
        <authorList>
            <person name="Fu F.-F."/>
            <person name="Chen J."/>
        </authorList>
    </citation>
    <scope>NUCLEOTIDE SEQUENCE</scope>
    <source>
        <strain evidence="2">Lc1</strain>
    </source>
</reference>
<feature type="domain" description="Prion-inhibition and propagation HeLo" evidence="1">
    <location>
        <begin position="4"/>
        <end position="209"/>
    </location>
</feature>
<evidence type="ECO:0000313" key="3">
    <source>
        <dbReference type="Proteomes" id="UP000613401"/>
    </source>
</evidence>